<gene>
    <name evidence="2" type="ORF">O3G_MSEX001301</name>
</gene>
<comment type="caution">
    <text evidence="2">The sequence shown here is derived from an EMBL/GenBank/DDBJ whole genome shotgun (WGS) entry which is preliminary data.</text>
</comment>
<reference evidence="2" key="1">
    <citation type="journal article" date="2016" name="Insect Biochem. Mol. Biol.">
        <title>Multifaceted biological insights from a draft genome sequence of the tobacco hornworm moth, Manduca sexta.</title>
        <authorList>
            <person name="Kanost M.R."/>
            <person name="Arrese E.L."/>
            <person name="Cao X."/>
            <person name="Chen Y.R."/>
            <person name="Chellapilla S."/>
            <person name="Goldsmith M.R."/>
            <person name="Grosse-Wilde E."/>
            <person name="Heckel D.G."/>
            <person name="Herndon N."/>
            <person name="Jiang H."/>
            <person name="Papanicolaou A."/>
            <person name="Qu J."/>
            <person name="Soulages J.L."/>
            <person name="Vogel H."/>
            <person name="Walters J."/>
            <person name="Waterhouse R.M."/>
            <person name="Ahn S.J."/>
            <person name="Almeida F.C."/>
            <person name="An C."/>
            <person name="Aqrawi P."/>
            <person name="Bretschneider A."/>
            <person name="Bryant W.B."/>
            <person name="Bucks S."/>
            <person name="Chao H."/>
            <person name="Chevignon G."/>
            <person name="Christen J.M."/>
            <person name="Clarke D.F."/>
            <person name="Dittmer N.T."/>
            <person name="Ferguson L.C.F."/>
            <person name="Garavelou S."/>
            <person name="Gordon K.H.J."/>
            <person name="Gunaratna R.T."/>
            <person name="Han Y."/>
            <person name="Hauser F."/>
            <person name="He Y."/>
            <person name="Heidel-Fischer H."/>
            <person name="Hirsh A."/>
            <person name="Hu Y."/>
            <person name="Jiang H."/>
            <person name="Kalra D."/>
            <person name="Klinner C."/>
            <person name="Konig C."/>
            <person name="Kovar C."/>
            <person name="Kroll A.R."/>
            <person name="Kuwar S.S."/>
            <person name="Lee S.L."/>
            <person name="Lehman R."/>
            <person name="Li K."/>
            <person name="Li Z."/>
            <person name="Liang H."/>
            <person name="Lovelace S."/>
            <person name="Lu Z."/>
            <person name="Mansfield J.H."/>
            <person name="McCulloch K.J."/>
            <person name="Mathew T."/>
            <person name="Morton B."/>
            <person name="Muzny D.M."/>
            <person name="Neunemann D."/>
            <person name="Ongeri F."/>
            <person name="Pauchet Y."/>
            <person name="Pu L.L."/>
            <person name="Pyrousis I."/>
            <person name="Rao X.J."/>
            <person name="Redding A."/>
            <person name="Roesel C."/>
            <person name="Sanchez-Gracia A."/>
            <person name="Schaack S."/>
            <person name="Shukla A."/>
            <person name="Tetreau G."/>
            <person name="Wang Y."/>
            <person name="Xiong G.H."/>
            <person name="Traut W."/>
            <person name="Walsh T.K."/>
            <person name="Worley K.C."/>
            <person name="Wu D."/>
            <person name="Wu W."/>
            <person name="Wu Y.Q."/>
            <person name="Zhang X."/>
            <person name="Zou Z."/>
            <person name="Zucker H."/>
            <person name="Briscoe A.D."/>
            <person name="Burmester T."/>
            <person name="Clem R.J."/>
            <person name="Feyereisen R."/>
            <person name="Grimmelikhuijzen C.J.P."/>
            <person name="Hamodrakas S.J."/>
            <person name="Hansson B.S."/>
            <person name="Huguet E."/>
            <person name="Jermiin L.S."/>
            <person name="Lan Q."/>
            <person name="Lehman H.K."/>
            <person name="Lorenzen M."/>
            <person name="Merzendorfer H."/>
            <person name="Michalopoulos I."/>
            <person name="Morton D.B."/>
            <person name="Muthukrishnan S."/>
            <person name="Oakeshott J.G."/>
            <person name="Palmer W."/>
            <person name="Park Y."/>
            <person name="Passarelli A.L."/>
            <person name="Rozas J."/>
            <person name="Schwartz L.M."/>
            <person name="Smith W."/>
            <person name="Southgate A."/>
            <person name="Vilcinskas A."/>
            <person name="Vogt R."/>
            <person name="Wang P."/>
            <person name="Werren J."/>
            <person name="Yu X.Q."/>
            <person name="Zhou J.J."/>
            <person name="Brown S.J."/>
            <person name="Scherer S.E."/>
            <person name="Richards S."/>
            <person name="Blissard G.W."/>
        </authorList>
    </citation>
    <scope>NUCLEOTIDE SEQUENCE</scope>
</reference>
<dbReference type="AlphaFoldDB" id="A0A922CBP6"/>
<evidence type="ECO:0008006" key="4">
    <source>
        <dbReference type="Google" id="ProtNLM"/>
    </source>
</evidence>
<keyword evidence="3" id="KW-1185">Reference proteome</keyword>
<comment type="subcellular location">
    <subcellularLocation>
        <location evidence="1">Virion</location>
    </subcellularLocation>
</comment>
<evidence type="ECO:0000313" key="2">
    <source>
        <dbReference type="EMBL" id="KAG6440421.1"/>
    </source>
</evidence>
<dbReference type="Pfam" id="PF03216">
    <property type="entry name" value="Rhabdo_ncap_2"/>
    <property type="match status" value="1"/>
</dbReference>
<dbReference type="InterPro" id="IPR004902">
    <property type="entry name" value="Rhabdo_ncap_2"/>
</dbReference>
<protein>
    <recommendedName>
        <fullName evidence="4">Nucleoprotein</fullName>
    </recommendedName>
</protein>
<accession>A0A922CBP6</accession>
<reference evidence="2" key="2">
    <citation type="submission" date="2020-12" db="EMBL/GenBank/DDBJ databases">
        <authorList>
            <person name="Kanost M."/>
        </authorList>
    </citation>
    <scope>NUCLEOTIDE SEQUENCE</scope>
</reference>
<dbReference type="Proteomes" id="UP000791440">
    <property type="component" value="Unassembled WGS sequence"/>
</dbReference>
<organism evidence="2 3">
    <name type="scientific">Manduca sexta</name>
    <name type="common">Tobacco hawkmoth</name>
    <name type="synonym">Tobacco hornworm</name>
    <dbReference type="NCBI Taxonomy" id="7130"/>
    <lineage>
        <taxon>Eukaryota</taxon>
        <taxon>Metazoa</taxon>
        <taxon>Ecdysozoa</taxon>
        <taxon>Arthropoda</taxon>
        <taxon>Hexapoda</taxon>
        <taxon>Insecta</taxon>
        <taxon>Pterygota</taxon>
        <taxon>Neoptera</taxon>
        <taxon>Endopterygota</taxon>
        <taxon>Lepidoptera</taxon>
        <taxon>Glossata</taxon>
        <taxon>Ditrysia</taxon>
        <taxon>Bombycoidea</taxon>
        <taxon>Sphingidae</taxon>
        <taxon>Sphinginae</taxon>
        <taxon>Sphingini</taxon>
        <taxon>Manduca</taxon>
    </lineage>
</organism>
<proteinExistence type="predicted"/>
<evidence type="ECO:0000256" key="1">
    <source>
        <dbReference type="ARBA" id="ARBA00004328"/>
    </source>
</evidence>
<name>A0A922CBP6_MANSE</name>
<sequence>MSENSSLKKIHDDFENMMKSWEDAEELKKLYLPRANAAKKSKFLKAIGATCQLDEATTNANMDDENLHLTVTNTTMHMITRMVQSNSIKPEPFDDSIVINGFRKIKRPKFDLKTYISCVKGLYNNILLPSTDICYLLCHARDFTVPRNHLFKFSETGTDEIKSWSTDFTGTVSSPSPFTAKLMTLIDDLLVKYSEAKYQQLNLNVTYLVLVLSRKFFKNKSSYMNALMKQKTHEDYVKLCPKPLDERLPNDDSLLNHDVIIQGNTLFMLILYAYQQSSRLTRRVLVTTCIMHMEYTGLGLPKMFDKLVLLYRVPEAQLWDAFCEYDYESLFKLADFHDVQRKGEEEEPPKTYSLFPYCRLLGQNYHSDLSCKENQVLCYAMACLIDKKIGTNKSHLREAYWVKEIKNTKIITKGNSLADAAYEKIKVYDDCNRGGAGGQVNC</sequence>
<evidence type="ECO:0000313" key="3">
    <source>
        <dbReference type="Proteomes" id="UP000791440"/>
    </source>
</evidence>
<dbReference type="EMBL" id="JH668280">
    <property type="protein sequence ID" value="KAG6440421.1"/>
    <property type="molecule type" value="Genomic_DNA"/>
</dbReference>